<gene>
    <name evidence="1" type="ORF">D1868_00400</name>
</gene>
<proteinExistence type="predicted"/>
<organism evidence="1 2">
    <name type="scientific">Stygiolobus azoricus</name>
    <dbReference type="NCBI Taxonomy" id="41675"/>
    <lineage>
        <taxon>Archaea</taxon>
        <taxon>Thermoproteota</taxon>
        <taxon>Thermoprotei</taxon>
        <taxon>Sulfolobales</taxon>
        <taxon>Sulfolobaceae</taxon>
        <taxon>Stygiolobus</taxon>
    </lineage>
</organism>
<dbReference type="GeneID" id="42797490"/>
<protein>
    <recommendedName>
        <fullName evidence="3">DUF45 domain-containing protein</fullName>
    </recommendedName>
</protein>
<evidence type="ECO:0000313" key="2">
    <source>
        <dbReference type="Proteomes" id="UP000423396"/>
    </source>
</evidence>
<evidence type="ECO:0000313" key="1">
    <source>
        <dbReference type="EMBL" id="QGR18607.1"/>
    </source>
</evidence>
<dbReference type="AlphaFoldDB" id="A0A650CM94"/>
<reference evidence="1 2" key="1">
    <citation type="submission" date="2019-10" db="EMBL/GenBank/DDBJ databases">
        <title>Genome Sequences from Six Type Strain Members of the Archaeal Family Sulfolobaceae: Acidianus ambivalens, Acidianus infernus, Metallosphaera prunae, Stygiolobus azoricus, Sulfolobus metallicus, and Sulfurisphaera ohwakuensis.</title>
        <authorList>
            <person name="Counts J.A."/>
            <person name="Kelly R.M."/>
        </authorList>
    </citation>
    <scope>NUCLEOTIDE SEQUENCE [LARGE SCALE GENOMIC DNA]</scope>
    <source>
        <strain evidence="1 2">FC6</strain>
    </source>
</reference>
<dbReference type="RefSeq" id="WP_156004790.1">
    <property type="nucleotide sequence ID" value="NZ_CP045483.1"/>
</dbReference>
<dbReference type="KEGG" id="sazo:D1868_00400"/>
<dbReference type="EMBL" id="CP045483">
    <property type="protein sequence ID" value="QGR18607.1"/>
    <property type="molecule type" value="Genomic_DNA"/>
</dbReference>
<dbReference type="Proteomes" id="UP000423396">
    <property type="component" value="Chromosome"/>
</dbReference>
<sequence length="133" mass="15341">MPDAFSIILDEVAEDVYKRLGKRTNASVKLIPFNPTILGYVKANDYTIYLNSIPFSLVKNDPIKSREYLYVVILHEYLHLVGIADEREVRKITTEITAQKFGRTSYAYLLAEKLTDPIDLHLMNKGDRPPMYM</sequence>
<evidence type="ECO:0008006" key="3">
    <source>
        <dbReference type="Google" id="ProtNLM"/>
    </source>
</evidence>
<name>A0A650CM94_9CREN</name>
<keyword evidence="2" id="KW-1185">Reference proteome</keyword>
<accession>A0A650CM94</accession>
<dbReference type="OrthoDB" id="146831at2157"/>